<reference evidence="9 10" key="1">
    <citation type="submission" date="2018-01" db="EMBL/GenBank/DDBJ databases">
        <title>The draft genome of an aniline degradation strain ANB-1.</title>
        <authorList>
            <person name="Zhang L."/>
            <person name="Jiang J."/>
        </authorList>
    </citation>
    <scope>NUCLEOTIDE SEQUENCE [LARGE SCALE GENOMIC DNA]</scope>
    <source>
        <strain evidence="9 10">ANB-1</strain>
    </source>
</reference>
<dbReference type="AlphaFoldDB" id="A0A2N8KB18"/>
<comment type="similarity">
    <text evidence="7">Belongs to the TRAP transporter large permease family.</text>
</comment>
<comment type="caution">
    <text evidence="7">Lacks conserved residue(s) required for the propagation of feature annotation.</text>
</comment>
<dbReference type="PIRSF" id="PIRSF006066">
    <property type="entry name" value="HI0050"/>
    <property type="match status" value="1"/>
</dbReference>
<dbReference type="EMBL" id="POQS01000008">
    <property type="protein sequence ID" value="PND30632.1"/>
    <property type="molecule type" value="Genomic_DNA"/>
</dbReference>
<evidence type="ECO:0000313" key="10">
    <source>
        <dbReference type="Proteomes" id="UP000235994"/>
    </source>
</evidence>
<dbReference type="GO" id="GO:0022857">
    <property type="term" value="F:transmembrane transporter activity"/>
    <property type="evidence" value="ECO:0007669"/>
    <property type="project" value="UniProtKB-UniRule"/>
</dbReference>
<dbReference type="InterPro" id="IPR010656">
    <property type="entry name" value="DctM"/>
</dbReference>
<comment type="subunit">
    <text evidence="7">The complex comprises the extracytoplasmic solute receptor protein and the two transmembrane proteins.</text>
</comment>
<sequence>MIAVLGLSFFAIMLIGAPIMTALGLSAAMALQSGDRSLLIVVQMAFQSLDSFSLMAVPFFILAGHLMQSGGVARRLVQLANAVVGWIRGGLGAVAVLTSLLFATVSGSSSATTAAIGSVLIPEMEKKGYPRAFAASIAASSGELGAIIPPSIPMIVYALTANVSVGALFIAGILPGLLIAVSLILTVCVVASVKGCDEVRPVSLSQWIKGVLVALRDATLALMMPVIILGGIYGGLFTPTEASCIAVLYGLALGMFVYKEIAPRDLLGIFGRAAVMSAIILLIVAFAAVFAYLLTINQVPQRVAAMLGSVTSSPVVFLLLVNAMLFVVGMFIEALAAILIIVPILAPISASFGIDPVHFGMIVITNLAVGMVTPPVGVNLFVVCEVAQLRMHQLARYLVIFLAVLAVDILIISYVPALSTAFL</sequence>
<keyword evidence="4 7" id="KW-0812">Transmembrane</keyword>
<accession>A0A2N8KB18</accession>
<dbReference type="GO" id="GO:0005886">
    <property type="term" value="C:plasma membrane"/>
    <property type="evidence" value="ECO:0007669"/>
    <property type="project" value="UniProtKB-SubCell"/>
</dbReference>
<comment type="subcellular location">
    <subcellularLocation>
        <location evidence="1 7">Cell inner membrane</location>
        <topology evidence="1 7">Multi-pass membrane protein</topology>
    </subcellularLocation>
</comment>
<keyword evidence="10" id="KW-1185">Reference proteome</keyword>
<dbReference type="Pfam" id="PF06808">
    <property type="entry name" value="DctM"/>
    <property type="match status" value="1"/>
</dbReference>
<evidence type="ECO:0000256" key="5">
    <source>
        <dbReference type="ARBA" id="ARBA00022989"/>
    </source>
</evidence>
<evidence type="ECO:0000259" key="8">
    <source>
        <dbReference type="Pfam" id="PF06808"/>
    </source>
</evidence>
<name>A0A2N8KB18_9BURK</name>
<dbReference type="InterPro" id="IPR004681">
    <property type="entry name" value="TRAP_DctM"/>
</dbReference>
<evidence type="ECO:0000256" key="2">
    <source>
        <dbReference type="ARBA" id="ARBA00022475"/>
    </source>
</evidence>
<keyword evidence="7" id="KW-0813">Transport</keyword>
<feature type="transmembrane region" description="Helical" evidence="7">
    <location>
        <begin position="306"/>
        <end position="328"/>
    </location>
</feature>
<evidence type="ECO:0000313" key="9">
    <source>
        <dbReference type="EMBL" id="PND30632.1"/>
    </source>
</evidence>
<dbReference type="NCBIfam" id="TIGR00786">
    <property type="entry name" value="dctM"/>
    <property type="match status" value="1"/>
</dbReference>
<feature type="transmembrane region" description="Helical" evidence="7">
    <location>
        <begin position="394"/>
        <end position="415"/>
    </location>
</feature>
<feature type="transmembrane region" description="Helical" evidence="7">
    <location>
        <begin position="335"/>
        <end position="354"/>
    </location>
</feature>
<keyword evidence="5 7" id="KW-1133">Transmembrane helix</keyword>
<evidence type="ECO:0000256" key="6">
    <source>
        <dbReference type="ARBA" id="ARBA00023136"/>
    </source>
</evidence>
<dbReference type="PANTHER" id="PTHR33362:SF5">
    <property type="entry name" value="C4-DICARBOXYLATE TRAP TRANSPORTER LARGE PERMEASE PROTEIN DCTM"/>
    <property type="match status" value="1"/>
</dbReference>
<feature type="transmembrane region" description="Helical" evidence="7">
    <location>
        <begin position="360"/>
        <end position="382"/>
    </location>
</feature>
<feature type="domain" description="TRAP C4-dicarboxylate transport system permease DctM subunit" evidence="8">
    <location>
        <begin position="8"/>
        <end position="418"/>
    </location>
</feature>
<feature type="transmembrane region" description="Helical" evidence="7">
    <location>
        <begin position="214"/>
        <end position="234"/>
    </location>
</feature>
<keyword evidence="3 7" id="KW-0997">Cell inner membrane</keyword>
<proteinExistence type="inferred from homology"/>
<feature type="transmembrane region" description="Helical" evidence="7">
    <location>
        <begin position="76"/>
        <end position="94"/>
    </location>
</feature>
<evidence type="ECO:0000256" key="7">
    <source>
        <dbReference type="RuleBase" id="RU369079"/>
    </source>
</evidence>
<evidence type="ECO:0000256" key="1">
    <source>
        <dbReference type="ARBA" id="ARBA00004429"/>
    </source>
</evidence>
<comment type="caution">
    <text evidence="9">The sequence shown here is derived from an EMBL/GenBank/DDBJ whole genome shotgun (WGS) entry which is preliminary data.</text>
</comment>
<comment type="function">
    <text evidence="7">Part of the tripartite ATP-independent periplasmic (TRAP) transport system.</text>
</comment>
<organism evidence="9 10">
    <name type="scientific">Achromobacter pulmonis</name>
    <dbReference type="NCBI Taxonomy" id="1389932"/>
    <lineage>
        <taxon>Bacteria</taxon>
        <taxon>Pseudomonadati</taxon>
        <taxon>Pseudomonadota</taxon>
        <taxon>Betaproteobacteria</taxon>
        <taxon>Burkholderiales</taxon>
        <taxon>Alcaligenaceae</taxon>
        <taxon>Achromobacter</taxon>
    </lineage>
</organism>
<evidence type="ECO:0000256" key="4">
    <source>
        <dbReference type="ARBA" id="ARBA00022692"/>
    </source>
</evidence>
<dbReference type="PANTHER" id="PTHR33362">
    <property type="entry name" value="SIALIC ACID TRAP TRANSPORTER PERMEASE PROTEIN SIAT-RELATED"/>
    <property type="match status" value="1"/>
</dbReference>
<gene>
    <name evidence="9" type="ORF">C1I89_26840</name>
</gene>
<feature type="transmembrane region" description="Helical" evidence="7">
    <location>
        <begin position="40"/>
        <end position="64"/>
    </location>
</feature>
<dbReference type="RefSeq" id="WP_102775432.1">
    <property type="nucleotide sequence ID" value="NZ_POQS01000008.1"/>
</dbReference>
<feature type="transmembrane region" description="Helical" evidence="7">
    <location>
        <begin position="270"/>
        <end position="294"/>
    </location>
</feature>
<feature type="transmembrane region" description="Helical" evidence="7">
    <location>
        <begin position="165"/>
        <end position="193"/>
    </location>
</feature>
<evidence type="ECO:0000256" key="3">
    <source>
        <dbReference type="ARBA" id="ARBA00022519"/>
    </source>
</evidence>
<dbReference type="Proteomes" id="UP000235994">
    <property type="component" value="Unassembled WGS sequence"/>
</dbReference>
<feature type="transmembrane region" description="Helical" evidence="7">
    <location>
        <begin position="240"/>
        <end position="258"/>
    </location>
</feature>
<protein>
    <recommendedName>
        <fullName evidence="7">TRAP transporter large permease protein</fullName>
    </recommendedName>
</protein>
<keyword evidence="2" id="KW-1003">Cell membrane</keyword>
<keyword evidence="6 7" id="KW-0472">Membrane</keyword>